<gene>
    <name evidence="2" type="ORF">PHISCL_10129</name>
</gene>
<feature type="compositionally biased region" description="Basic residues" evidence="1">
    <location>
        <begin position="496"/>
        <end position="510"/>
    </location>
</feature>
<feature type="compositionally biased region" description="Basic and acidic residues" evidence="1">
    <location>
        <begin position="189"/>
        <end position="201"/>
    </location>
</feature>
<comment type="caution">
    <text evidence="2">The sequence shown here is derived from an EMBL/GenBank/DDBJ whole genome shotgun (WGS) entry which is preliminary data.</text>
</comment>
<feature type="compositionally biased region" description="Basic and acidic residues" evidence="1">
    <location>
        <begin position="445"/>
        <end position="454"/>
    </location>
</feature>
<dbReference type="GO" id="GO:0005737">
    <property type="term" value="C:cytoplasm"/>
    <property type="evidence" value="ECO:0007669"/>
    <property type="project" value="TreeGrafter"/>
</dbReference>
<feature type="compositionally biased region" description="Basic residues" evidence="1">
    <location>
        <begin position="386"/>
        <end position="396"/>
    </location>
</feature>
<feature type="region of interest" description="Disordered" evidence="1">
    <location>
        <begin position="445"/>
        <end position="510"/>
    </location>
</feature>
<feature type="compositionally biased region" description="Basic and acidic residues" evidence="1">
    <location>
        <begin position="140"/>
        <end position="152"/>
    </location>
</feature>
<dbReference type="STRING" id="2070753.A0A3A2ZI42"/>
<dbReference type="PANTHER" id="PTHR28307">
    <property type="entry name" value="PROTEIN PAL1"/>
    <property type="match status" value="1"/>
</dbReference>
<feature type="region of interest" description="Disordered" evidence="1">
    <location>
        <begin position="1"/>
        <end position="226"/>
    </location>
</feature>
<feature type="compositionally biased region" description="Basic and acidic residues" evidence="1">
    <location>
        <begin position="171"/>
        <end position="182"/>
    </location>
</feature>
<keyword evidence="3" id="KW-1185">Reference proteome</keyword>
<sequence>MDTSHRPPPLTFASSVSPTSQGSPERLASPQLSALGSNNPFRNRALSPSASSGPISRPERPTSTNPFLDDSDALAQSAPGGAMMPPPAPKQNLTGNARDLFENLTLNPTSQSSGYRPAPPRPERPERPYQNGPPNGRAMRSRERSERRAKEEDPLDIFADPPSKAPSGTSSRERERRPRRNSESSIMERTPKLLDTDDDRRRRERRRREREGRHRDGKPRSRRPHYQLDIIDKLDVTSIYGTGMFHHDGPFDACNPNRNRKGLRTAPMQAFPKDSTNMALGGAGPINQSLDLNKVYGITAEGYNDFASTGMSTGTVHSRGTEAPNFDPTKRIEPVHGSESMGLGTSTFLEGAPASRAAIKREGENETQLQQNGGGLQRKKSLAQRIRGHNSTRAHSGRVISPDRVDTVRSSSSHAAPRGNERNPFFQDYDDAWDKKGDKIQVAETTREIPDLGRARSSSSPKQNTGLDRKFTNERSYTTFEEGRSNTGGGFMSRMKSLRKPKPERRRSED</sequence>
<feature type="compositionally biased region" description="Polar residues" evidence="1">
    <location>
        <begin position="12"/>
        <end position="23"/>
    </location>
</feature>
<evidence type="ECO:0000256" key="1">
    <source>
        <dbReference type="SAM" id="MobiDB-lite"/>
    </source>
</evidence>
<feature type="compositionally biased region" description="Polar residues" evidence="1">
    <location>
        <begin position="456"/>
        <end position="466"/>
    </location>
</feature>
<feature type="compositionally biased region" description="Polar residues" evidence="1">
    <location>
        <begin position="104"/>
        <end position="114"/>
    </location>
</feature>
<evidence type="ECO:0000313" key="3">
    <source>
        <dbReference type="Proteomes" id="UP000266188"/>
    </source>
</evidence>
<feature type="compositionally biased region" description="Pro residues" evidence="1">
    <location>
        <begin position="1"/>
        <end position="10"/>
    </location>
</feature>
<dbReference type="AlphaFoldDB" id="A0A3A2ZI42"/>
<feature type="region of interest" description="Disordered" evidence="1">
    <location>
        <begin position="386"/>
        <end position="430"/>
    </location>
</feature>
<dbReference type="Pfam" id="PF08316">
    <property type="entry name" value="Pal1"/>
    <property type="match status" value="1"/>
</dbReference>
<evidence type="ECO:0000313" key="2">
    <source>
        <dbReference type="EMBL" id="RJE17535.1"/>
    </source>
</evidence>
<protein>
    <submittedName>
        <fullName evidence="2">Pal1 cell morphology protein</fullName>
    </submittedName>
</protein>
<accession>A0A3A2ZI42</accession>
<dbReference type="PANTHER" id="PTHR28307:SF2">
    <property type="entry name" value="PROTEIN PAL1"/>
    <property type="match status" value="1"/>
</dbReference>
<reference evidence="3" key="1">
    <citation type="submission" date="2017-02" db="EMBL/GenBank/DDBJ databases">
        <authorList>
            <person name="Tafer H."/>
            <person name="Lopandic K."/>
        </authorList>
    </citation>
    <scope>NUCLEOTIDE SEQUENCE [LARGE SCALE GENOMIC DNA]</scope>
    <source>
        <strain evidence="3">CBS 366.77</strain>
    </source>
</reference>
<dbReference type="InterPro" id="IPR013226">
    <property type="entry name" value="Pal1"/>
</dbReference>
<dbReference type="Proteomes" id="UP000266188">
    <property type="component" value="Unassembled WGS sequence"/>
</dbReference>
<dbReference type="EMBL" id="MVGC01000860">
    <property type="protein sequence ID" value="RJE17535.1"/>
    <property type="molecule type" value="Genomic_DNA"/>
</dbReference>
<dbReference type="OrthoDB" id="5352132at2759"/>
<organism evidence="2 3">
    <name type="scientific">Aspergillus sclerotialis</name>
    <dbReference type="NCBI Taxonomy" id="2070753"/>
    <lineage>
        <taxon>Eukaryota</taxon>
        <taxon>Fungi</taxon>
        <taxon>Dikarya</taxon>
        <taxon>Ascomycota</taxon>
        <taxon>Pezizomycotina</taxon>
        <taxon>Eurotiomycetes</taxon>
        <taxon>Eurotiomycetidae</taxon>
        <taxon>Eurotiales</taxon>
        <taxon>Aspergillaceae</taxon>
        <taxon>Aspergillus</taxon>
        <taxon>Aspergillus subgen. Polypaecilum</taxon>
    </lineage>
</organism>
<proteinExistence type="predicted"/>
<name>A0A3A2ZI42_9EURO</name>
<feature type="compositionally biased region" description="Polar residues" evidence="1">
    <location>
        <begin position="30"/>
        <end position="54"/>
    </location>
</feature>
<feature type="compositionally biased region" description="Basic residues" evidence="1">
    <location>
        <begin position="215"/>
        <end position="225"/>
    </location>
</feature>